<dbReference type="STRING" id="1108050.A0A0B7FHZ8"/>
<dbReference type="InterPro" id="IPR036188">
    <property type="entry name" value="FAD/NAD-bd_sf"/>
</dbReference>
<dbReference type="SUPFAM" id="SSF51905">
    <property type="entry name" value="FAD/NAD(P)-binding domain"/>
    <property type="match status" value="1"/>
</dbReference>
<evidence type="ECO:0000256" key="1">
    <source>
        <dbReference type="SAM" id="Phobius"/>
    </source>
</evidence>
<protein>
    <recommendedName>
        <fullName evidence="4">Microfibrillar-associated protein</fullName>
    </recommendedName>
</protein>
<organism evidence="2 3">
    <name type="scientific">Thanatephorus cucumeris (strain AG1-IB / isolate 7/3/14)</name>
    <name type="common">Lettuce bottom rot fungus</name>
    <name type="synonym">Rhizoctonia solani</name>
    <dbReference type="NCBI Taxonomy" id="1108050"/>
    <lineage>
        <taxon>Eukaryota</taxon>
        <taxon>Fungi</taxon>
        <taxon>Dikarya</taxon>
        <taxon>Basidiomycota</taxon>
        <taxon>Agaricomycotina</taxon>
        <taxon>Agaricomycetes</taxon>
        <taxon>Cantharellales</taxon>
        <taxon>Ceratobasidiaceae</taxon>
        <taxon>Rhizoctonia</taxon>
        <taxon>Rhizoctonia solani AG-1</taxon>
    </lineage>
</organism>
<dbReference type="InterPro" id="IPR050464">
    <property type="entry name" value="Zeta_carotene_desat/Oxidored"/>
</dbReference>
<keyword evidence="1" id="KW-0812">Transmembrane</keyword>
<dbReference type="Gene3D" id="3.50.50.60">
    <property type="entry name" value="FAD/NAD(P)-binding domain"/>
    <property type="match status" value="1"/>
</dbReference>
<dbReference type="GO" id="GO:0016491">
    <property type="term" value="F:oxidoreductase activity"/>
    <property type="evidence" value="ECO:0007669"/>
    <property type="project" value="TreeGrafter"/>
</dbReference>
<dbReference type="Pfam" id="PF13450">
    <property type="entry name" value="NAD_binding_8"/>
    <property type="match status" value="1"/>
</dbReference>
<reference evidence="2 3" key="1">
    <citation type="submission" date="2014-11" db="EMBL/GenBank/DDBJ databases">
        <authorList>
            <person name="Wibberg Daniel"/>
        </authorList>
    </citation>
    <scope>NUCLEOTIDE SEQUENCE [LARGE SCALE GENOMIC DNA]</scope>
    <source>
        <strain evidence="2">Rhizoctonia solani AG1-IB 7/3/14</strain>
    </source>
</reference>
<proteinExistence type="predicted"/>
<evidence type="ECO:0008006" key="4">
    <source>
        <dbReference type="Google" id="ProtNLM"/>
    </source>
</evidence>
<dbReference type="PANTHER" id="PTHR42923">
    <property type="entry name" value="PROTOPORPHYRINOGEN OXIDASE"/>
    <property type="match status" value="1"/>
</dbReference>
<feature type="transmembrane region" description="Helical" evidence="1">
    <location>
        <begin position="178"/>
        <end position="197"/>
    </location>
</feature>
<dbReference type="AlphaFoldDB" id="A0A0B7FHZ8"/>
<accession>A0A0B7FHZ8</accession>
<dbReference type="PANTHER" id="PTHR42923:SF42">
    <property type="entry name" value="AMINE OXIDASE DOMAIN-CONTAINING PROTEIN"/>
    <property type="match status" value="1"/>
</dbReference>
<evidence type="ECO:0000313" key="2">
    <source>
        <dbReference type="EMBL" id="CEL57566.1"/>
    </source>
</evidence>
<gene>
    <name evidence="2" type="ORF">RSOLAG1IB_02308</name>
</gene>
<keyword evidence="1" id="KW-1133">Transmembrane helix</keyword>
<keyword evidence="3" id="KW-1185">Reference proteome</keyword>
<evidence type="ECO:0000313" key="3">
    <source>
        <dbReference type="Proteomes" id="UP000059188"/>
    </source>
</evidence>
<dbReference type="OrthoDB" id="1111734at2759"/>
<dbReference type="EMBL" id="LN679102">
    <property type="protein sequence ID" value="CEL57566.1"/>
    <property type="molecule type" value="Genomic_DNA"/>
</dbReference>
<sequence>MLLILRSFLPFHQPLIFPLLVHIMGAKRTVKVAVVGSGLAGLTSAYLLATFQPRPANIEFDIHIFEKSSVLGMDSESLTVKTQGDSEDAEGEETRIDVPMRSIQGGAYPKLMKFYDRLGVALKIHDYSYSFSTKGPNDPTPRDSSVKAHMIYNGASGRAGVGVPSTVYAARSSRSPNILNVFLSFILWICTTLVYVIHYSRLLFLSRPSSRTPTVLCRETLRAWTERTAQQNFISRMLGWEGFVADVILPLFSAVCTTSIEEVWEHPAAEILDYVWFTIGTHHYHAAYGVRDIVSRLASPIPQRNIHLGAQVDTLTPNVPGSTASVGFRSAHTNNSEVCIVSGFSHIIMATPTRHSASLIESFVSTLPKESTLRTPLEKAIQKLRLFHTYKVTVITHRDTGVLPSHRNDWRDLNLVLESSKPADHNEKAGAQNTAMLAPGCAMATHIFPTSSGPPLCQTTNPVVRVRPECILSQSTLDRSVLTVTSKVARDSFCQPSNSGEWTQGSLQGLIMNETEKSPARIWLCGAWAYGGIPLLEGCVGSAEIVVQGILKLEGLEHSPLI</sequence>
<keyword evidence="1" id="KW-0472">Membrane</keyword>
<name>A0A0B7FHZ8_THACB</name>
<dbReference type="Proteomes" id="UP000059188">
    <property type="component" value="Unassembled WGS sequence"/>
</dbReference>